<dbReference type="OrthoDB" id="2820739at2"/>
<proteinExistence type="predicted"/>
<feature type="region of interest" description="Disordered" evidence="1">
    <location>
        <begin position="145"/>
        <end position="171"/>
    </location>
</feature>
<evidence type="ECO:0000313" key="3">
    <source>
        <dbReference type="Proteomes" id="UP000005387"/>
    </source>
</evidence>
<dbReference type="AlphaFoldDB" id="E0I643"/>
<dbReference type="Proteomes" id="UP000005387">
    <property type="component" value="Unassembled WGS sequence"/>
</dbReference>
<dbReference type="RefSeq" id="WP_006037130.1">
    <property type="nucleotide sequence ID" value="NZ_AEDD01000002.1"/>
</dbReference>
<protein>
    <submittedName>
        <fullName evidence="2">Uncharacterized protein</fullName>
    </submittedName>
</protein>
<reference evidence="2 3" key="1">
    <citation type="submission" date="2010-07" db="EMBL/GenBank/DDBJ databases">
        <title>The draft genome of Paenibacillus curdlanolyticus YK9.</title>
        <authorList>
            <consortium name="US DOE Joint Genome Institute (JGI-PGF)"/>
            <person name="Lucas S."/>
            <person name="Copeland A."/>
            <person name="Lapidus A."/>
            <person name="Cheng J.-F."/>
            <person name="Bruce D."/>
            <person name="Goodwin L."/>
            <person name="Pitluck S."/>
            <person name="Land M.L."/>
            <person name="Hauser L."/>
            <person name="Chang Y.-J."/>
            <person name="Jeffries C."/>
            <person name="Anderson I.J."/>
            <person name="Johnson E."/>
            <person name="Loganathan U."/>
            <person name="Mulhopadhyay B."/>
            <person name="Kyrpides N."/>
            <person name="Woyke T.J."/>
        </authorList>
    </citation>
    <scope>NUCLEOTIDE SEQUENCE [LARGE SCALE GENOMIC DNA]</scope>
    <source>
        <strain evidence="2 3">YK9</strain>
    </source>
</reference>
<dbReference type="STRING" id="717606.PaecuDRAFT_1115"/>
<accession>E0I643</accession>
<keyword evidence="3" id="KW-1185">Reference proteome</keyword>
<evidence type="ECO:0000313" key="2">
    <source>
        <dbReference type="EMBL" id="EFM12435.1"/>
    </source>
</evidence>
<evidence type="ECO:0000256" key="1">
    <source>
        <dbReference type="SAM" id="MobiDB-lite"/>
    </source>
</evidence>
<dbReference type="PROSITE" id="PS51257">
    <property type="entry name" value="PROKAR_LIPOPROTEIN"/>
    <property type="match status" value="1"/>
</dbReference>
<dbReference type="EMBL" id="AEDD01000002">
    <property type="protein sequence ID" value="EFM12435.1"/>
    <property type="molecule type" value="Genomic_DNA"/>
</dbReference>
<name>E0I643_9BACL</name>
<dbReference type="eggNOG" id="ENOG503362M">
    <property type="taxonomic scope" value="Bacteria"/>
</dbReference>
<gene>
    <name evidence="2" type="ORF">PaecuDRAFT_1115</name>
</gene>
<organism evidence="2 3">
    <name type="scientific">Paenibacillus curdlanolyticus YK9</name>
    <dbReference type="NCBI Taxonomy" id="717606"/>
    <lineage>
        <taxon>Bacteria</taxon>
        <taxon>Bacillati</taxon>
        <taxon>Bacillota</taxon>
        <taxon>Bacilli</taxon>
        <taxon>Bacillales</taxon>
        <taxon>Paenibacillaceae</taxon>
        <taxon>Paenibacillus</taxon>
    </lineage>
</organism>
<sequence>MTHRFRFAAKAALAGLTAAVVLTGCGAHYKQEELPRLTTKSTSPDHLHPIQMQQHDSYLIPSADREKQLTTNSIGHTTYGLGTNVYSRIGSSGLHSGGFSSHLESRLSGEGIQGVKVFVVDDLVIVASDKSVSSASRYDPLQQKVLSGGVGQGNERNSRVDSVGESSLQQASATNMAQASSAIQTILGVKTKVLTVESSEAVKVISKLHRDTSDGASPKEIAKGIRTLLELAGK</sequence>